<dbReference type="GeneID" id="20229426"/>
<dbReference type="RefSeq" id="XP_009032815.1">
    <property type="nucleotide sequence ID" value="XM_009034567.1"/>
</dbReference>
<dbReference type="PANTHER" id="PTHR10846:SF73">
    <property type="entry name" value="SODIUM_CALCIUM EXCHANGER MEMBRANE REGION DOMAIN-CONTAINING PROTEIN"/>
    <property type="match status" value="1"/>
</dbReference>
<evidence type="ECO:0000256" key="5">
    <source>
        <dbReference type="ARBA" id="ARBA00022538"/>
    </source>
</evidence>
<feature type="transmembrane region" description="Helical" evidence="18">
    <location>
        <begin position="449"/>
        <end position="471"/>
    </location>
</feature>
<feature type="compositionally biased region" description="Gly residues" evidence="17">
    <location>
        <begin position="276"/>
        <end position="287"/>
    </location>
</feature>
<evidence type="ECO:0000256" key="4">
    <source>
        <dbReference type="ARBA" id="ARBA00022449"/>
    </source>
</evidence>
<dbReference type="FunFam" id="1.20.1420.30:FF:000009">
    <property type="entry name" value="sodium/potassium/calcium exchanger 5 isoform X2"/>
    <property type="match status" value="1"/>
</dbReference>
<dbReference type="KEGG" id="aaf:AURANDRAFT_955"/>
<dbReference type="InParanoid" id="F0XXV3"/>
<dbReference type="GO" id="GO:0005886">
    <property type="term" value="C:plasma membrane"/>
    <property type="evidence" value="ECO:0007669"/>
    <property type="project" value="TreeGrafter"/>
</dbReference>
<feature type="non-terminal residue" evidence="20">
    <location>
        <position position="1"/>
    </location>
</feature>
<feature type="non-terminal residue" evidence="20">
    <location>
        <position position="498"/>
    </location>
</feature>
<feature type="transmembrane region" description="Helical" evidence="18">
    <location>
        <begin position="57"/>
        <end position="78"/>
    </location>
</feature>
<evidence type="ECO:0000313" key="21">
    <source>
        <dbReference type="Proteomes" id="UP000002729"/>
    </source>
</evidence>
<evidence type="ECO:0000313" key="20">
    <source>
        <dbReference type="EMBL" id="EGB12009.1"/>
    </source>
</evidence>
<evidence type="ECO:0000256" key="14">
    <source>
        <dbReference type="ARBA" id="ARBA00023065"/>
    </source>
</evidence>
<feature type="transmembrane region" description="Helical" evidence="18">
    <location>
        <begin position="12"/>
        <end position="37"/>
    </location>
</feature>
<feature type="transmembrane region" description="Helical" evidence="18">
    <location>
        <begin position="318"/>
        <end position="335"/>
    </location>
</feature>
<evidence type="ECO:0000256" key="18">
    <source>
        <dbReference type="SAM" id="Phobius"/>
    </source>
</evidence>
<dbReference type="GO" id="GO:0005262">
    <property type="term" value="F:calcium channel activity"/>
    <property type="evidence" value="ECO:0007669"/>
    <property type="project" value="TreeGrafter"/>
</dbReference>
<dbReference type="GO" id="GO:0015293">
    <property type="term" value="F:symporter activity"/>
    <property type="evidence" value="ECO:0007669"/>
    <property type="project" value="UniProtKB-KW"/>
</dbReference>
<protein>
    <recommendedName>
        <fullName evidence="19">Sodium/calcium exchanger membrane region domain-containing protein</fullName>
    </recommendedName>
</protein>
<feature type="transmembrane region" description="Helical" evidence="18">
    <location>
        <begin position="382"/>
        <end position="404"/>
    </location>
</feature>
<dbReference type="EMBL" id="GL833121">
    <property type="protein sequence ID" value="EGB12009.1"/>
    <property type="molecule type" value="Genomic_DNA"/>
</dbReference>
<evidence type="ECO:0000256" key="9">
    <source>
        <dbReference type="ARBA" id="ARBA00022837"/>
    </source>
</evidence>
<keyword evidence="9" id="KW-0106">Calcium</keyword>
<evidence type="ECO:0000256" key="11">
    <source>
        <dbReference type="ARBA" id="ARBA00022958"/>
    </source>
</evidence>
<dbReference type="Gene3D" id="1.20.1420.30">
    <property type="entry name" value="NCX, central ion-binding region"/>
    <property type="match status" value="2"/>
</dbReference>
<keyword evidence="10" id="KW-0769">Symport</keyword>
<feature type="transmembrane region" description="Helical" evidence="18">
    <location>
        <begin position="478"/>
        <end position="496"/>
    </location>
</feature>
<evidence type="ECO:0000256" key="16">
    <source>
        <dbReference type="ARBA" id="ARBA00023201"/>
    </source>
</evidence>
<feature type="domain" description="Sodium/calcium exchanger membrane region" evidence="19">
    <location>
        <begin position="20"/>
        <end position="159"/>
    </location>
</feature>
<reference evidence="20 21" key="1">
    <citation type="journal article" date="2011" name="Proc. Natl. Acad. Sci. U.S.A.">
        <title>Niche of harmful alga Aureococcus anophagefferens revealed through ecogenomics.</title>
        <authorList>
            <person name="Gobler C.J."/>
            <person name="Berry D.L."/>
            <person name="Dyhrman S.T."/>
            <person name="Wilhelm S.W."/>
            <person name="Salamov A."/>
            <person name="Lobanov A.V."/>
            <person name="Zhang Y."/>
            <person name="Collier J.L."/>
            <person name="Wurch L.L."/>
            <person name="Kustka A.B."/>
            <person name="Dill B.D."/>
            <person name="Shah M."/>
            <person name="VerBerkmoes N.C."/>
            <person name="Kuo A."/>
            <person name="Terry A."/>
            <person name="Pangilinan J."/>
            <person name="Lindquist E.A."/>
            <person name="Lucas S."/>
            <person name="Paulsen I.T."/>
            <person name="Hattenrath-Lehmann T.K."/>
            <person name="Talmage S.C."/>
            <person name="Walker E.A."/>
            <person name="Koch F."/>
            <person name="Burson A.M."/>
            <person name="Marcoval M.A."/>
            <person name="Tang Y.Z."/>
            <person name="Lecleir G.R."/>
            <person name="Coyne K.J."/>
            <person name="Berg G.M."/>
            <person name="Bertrand E.M."/>
            <person name="Saito M.A."/>
            <person name="Gladyshev V.N."/>
            <person name="Grigoriev I.V."/>
        </authorList>
    </citation>
    <scope>NUCLEOTIDE SEQUENCE [LARGE SCALE GENOMIC DNA]</scope>
    <source>
        <strain evidence="21">CCMP 1984</strain>
    </source>
</reference>
<evidence type="ECO:0000256" key="1">
    <source>
        <dbReference type="ARBA" id="ARBA00004141"/>
    </source>
</evidence>
<dbReference type="Proteomes" id="UP000002729">
    <property type="component" value="Unassembled WGS sequence"/>
</dbReference>
<feature type="transmembrane region" description="Helical" evidence="18">
    <location>
        <begin position="347"/>
        <end position="370"/>
    </location>
</feature>
<keyword evidence="21" id="KW-1185">Reference proteome</keyword>
<keyword evidence="5" id="KW-0633">Potassium transport</keyword>
<feature type="compositionally biased region" description="Low complexity" evidence="17">
    <location>
        <begin position="213"/>
        <end position="228"/>
    </location>
</feature>
<keyword evidence="8" id="KW-0732">Signal</keyword>
<evidence type="ECO:0000256" key="6">
    <source>
        <dbReference type="ARBA" id="ARBA00022568"/>
    </source>
</evidence>
<dbReference type="NCBIfam" id="TIGR00367">
    <property type="entry name" value="calcium/sodium antiporter"/>
    <property type="match status" value="1"/>
</dbReference>
<evidence type="ECO:0000256" key="7">
    <source>
        <dbReference type="ARBA" id="ARBA00022692"/>
    </source>
</evidence>
<evidence type="ECO:0000256" key="3">
    <source>
        <dbReference type="ARBA" id="ARBA00022448"/>
    </source>
</evidence>
<dbReference type="PANTHER" id="PTHR10846">
    <property type="entry name" value="SODIUM/POTASSIUM/CALCIUM EXCHANGER"/>
    <property type="match status" value="1"/>
</dbReference>
<keyword evidence="11" id="KW-0630">Potassium</keyword>
<evidence type="ECO:0000256" key="17">
    <source>
        <dbReference type="SAM" id="MobiDB-lite"/>
    </source>
</evidence>
<keyword evidence="13" id="KW-0915">Sodium</keyword>
<keyword evidence="16" id="KW-0739">Sodium transport</keyword>
<feature type="transmembrane region" description="Helical" evidence="18">
    <location>
        <begin position="85"/>
        <end position="107"/>
    </location>
</feature>
<feature type="region of interest" description="Disordered" evidence="17">
    <location>
        <begin position="201"/>
        <end position="307"/>
    </location>
</feature>
<evidence type="ECO:0000256" key="15">
    <source>
        <dbReference type="ARBA" id="ARBA00023136"/>
    </source>
</evidence>
<feature type="transmembrane region" description="Helical" evidence="18">
    <location>
        <begin position="416"/>
        <end position="437"/>
    </location>
</feature>
<gene>
    <name evidence="20" type="ORF">AURANDRAFT_955</name>
</gene>
<comment type="subcellular location">
    <subcellularLocation>
        <location evidence="1">Membrane</location>
        <topology evidence="1">Multi-pass membrane protein</topology>
    </subcellularLocation>
</comment>
<dbReference type="Pfam" id="PF01699">
    <property type="entry name" value="Na_Ca_ex"/>
    <property type="match status" value="2"/>
</dbReference>
<dbReference type="InterPro" id="IPR004837">
    <property type="entry name" value="NaCa_Exmemb"/>
</dbReference>
<feature type="compositionally biased region" description="Low complexity" evidence="17">
    <location>
        <begin position="238"/>
        <end position="258"/>
    </location>
</feature>
<feature type="compositionally biased region" description="Acidic residues" evidence="17">
    <location>
        <begin position="288"/>
        <end position="297"/>
    </location>
</feature>
<keyword evidence="12 18" id="KW-1133">Transmembrane helix</keyword>
<evidence type="ECO:0000256" key="2">
    <source>
        <dbReference type="ARBA" id="ARBA00005364"/>
    </source>
</evidence>
<dbReference type="InterPro" id="IPR044880">
    <property type="entry name" value="NCX_ion-bd_dom_sf"/>
</dbReference>
<dbReference type="InterPro" id="IPR004481">
    <property type="entry name" value="K/Na/Ca-exchanger"/>
</dbReference>
<dbReference type="eggNOG" id="KOG1307">
    <property type="taxonomic scope" value="Eukaryota"/>
</dbReference>
<keyword evidence="14" id="KW-0406">Ion transport</keyword>
<evidence type="ECO:0000259" key="19">
    <source>
        <dbReference type="Pfam" id="PF01699"/>
    </source>
</evidence>
<dbReference type="OrthoDB" id="2127281at2759"/>
<evidence type="ECO:0000256" key="12">
    <source>
        <dbReference type="ARBA" id="ARBA00022989"/>
    </source>
</evidence>
<organism evidence="21">
    <name type="scientific">Aureococcus anophagefferens</name>
    <name type="common">Harmful bloom alga</name>
    <dbReference type="NCBI Taxonomy" id="44056"/>
    <lineage>
        <taxon>Eukaryota</taxon>
        <taxon>Sar</taxon>
        <taxon>Stramenopiles</taxon>
        <taxon>Ochrophyta</taxon>
        <taxon>Pelagophyceae</taxon>
        <taxon>Pelagomonadales</taxon>
        <taxon>Pelagomonadaceae</taxon>
        <taxon>Aureococcus</taxon>
    </lineage>
</organism>
<evidence type="ECO:0000256" key="10">
    <source>
        <dbReference type="ARBA" id="ARBA00022847"/>
    </source>
</evidence>
<accession>F0XXV3</accession>
<sequence length="498" mass="52007">PKPLLTKKQNLYYGWFFYVLGILWMFLGLAFVCDVYLEASLEGICTGLKLSNDVAGATFMAAGGSAPELCTSFIGVFVERSDIGFGTIVGSAVFNVLFVIAACAHVAPNLTLTWWPLARDCACYCACIYGMVIVLVDGRVTWYEGFGLLVGYGCYVTVMSQNEFLEIFGLKIVAGVKLKTINKNGVPVKVKSPPAANCAVAPEPAGAAPPDPAASEAPAAPGTPGGAEPADEAPPETPAANGADAAPATAGAPSTPNGDAEEPPANGGGEEKEDGGSGGGGSGGGDSGGDDDDDDEGGAPGSWGEVFTCPTGDGPIAMAYWFVMLPMSIIFYGTIPDCGTEKYEKWYWVTFSLCISYVAVLSYPMVWWATELGDVLGIPEPVMGLTLLAAGTSVPDMLSSVAVAKRGYGDMAVSSSIGSNIFDLNFGLALPWFLFAVTEGPVKINSDGLTVSILTLFMMVGLVITTIHFSGWKLTAQLGNIMFGLYACYMCFALMLEL</sequence>
<keyword evidence="6" id="KW-0109">Calcium transport</keyword>
<comment type="similarity">
    <text evidence="2">Belongs to the Ca(2+):cation antiporter (CaCA) (TC 2.A.19) family. SLC24A subfamily.</text>
</comment>
<dbReference type="AlphaFoldDB" id="F0XXV3"/>
<keyword evidence="7 18" id="KW-0812">Transmembrane</keyword>
<dbReference type="GO" id="GO:0008273">
    <property type="term" value="F:calcium, potassium:sodium antiporter activity"/>
    <property type="evidence" value="ECO:0007669"/>
    <property type="project" value="TreeGrafter"/>
</dbReference>
<evidence type="ECO:0000256" key="13">
    <source>
        <dbReference type="ARBA" id="ARBA00023053"/>
    </source>
</evidence>
<dbReference type="OMA" id="XSSRKFF"/>
<proteinExistence type="inferred from homology"/>
<keyword evidence="15 18" id="KW-0472">Membrane</keyword>
<dbReference type="GO" id="GO:0006874">
    <property type="term" value="P:intracellular calcium ion homeostasis"/>
    <property type="evidence" value="ECO:0007669"/>
    <property type="project" value="TreeGrafter"/>
</dbReference>
<keyword evidence="3" id="KW-0813">Transport</keyword>
<evidence type="ECO:0000256" key="8">
    <source>
        <dbReference type="ARBA" id="ARBA00022729"/>
    </source>
</evidence>
<name>F0XXV3_AURAN</name>
<keyword evidence="4" id="KW-0050">Antiport</keyword>
<feature type="domain" description="Sodium/calcium exchanger membrane region" evidence="19">
    <location>
        <begin position="346"/>
        <end position="494"/>
    </location>
</feature>